<name>A0A9W4T2X3_9GLOM</name>
<sequence>MSQNLFIDTHIELHELNTALQQLQGDILVIIPKDDNVAQSIFTNTQIEKFHKIWKKDPPLHHDGE</sequence>
<keyword evidence="2" id="KW-1185">Reference proteome</keyword>
<gene>
    <name evidence="1" type="ORF">FWILDA_LOCUS15640</name>
</gene>
<protein>
    <submittedName>
        <fullName evidence="1">19975_t:CDS:1</fullName>
    </submittedName>
</protein>
<dbReference type="AlphaFoldDB" id="A0A9W4T2X3"/>
<reference evidence="1" key="1">
    <citation type="submission" date="2022-08" db="EMBL/GenBank/DDBJ databases">
        <authorList>
            <person name="Kallberg Y."/>
            <person name="Tangrot J."/>
            <person name="Rosling A."/>
        </authorList>
    </citation>
    <scope>NUCLEOTIDE SEQUENCE</scope>
    <source>
        <strain evidence="1">Wild A</strain>
    </source>
</reference>
<evidence type="ECO:0000313" key="1">
    <source>
        <dbReference type="EMBL" id="CAI2192565.1"/>
    </source>
</evidence>
<accession>A0A9W4T2X3</accession>
<dbReference type="Proteomes" id="UP001153678">
    <property type="component" value="Unassembled WGS sequence"/>
</dbReference>
<evidence type="ECO:0000313" key="2">
    <source>
        <dbReference type="Proteomes" id="UP001153678"/>
    </source>
</evidence>
<organism evidence="1 2">
    <name type="scientific">Funneliformis geosporum</name>
    <dbReference type="NCBI Taxonomy" id="1117311"/>
    <lineage>
        <taxon>Eukaryota</taxon>
        <taxon>Fungi</taxon>
        <taxon>Fungi incertae sedis</taxon>
        <taxon>Mucoromycota</taxon>
        <taxon>Glomeromycotina</taxon>
        <taxon>Glomeromycetes</taxon>
        <taxon>Glomerales</taxon>
        <taxon>Glomeraceae</taxon>
        <taxon>Funneliformis</taxon>
    </lineage>
</organism>
<proteinExistence type="predicted"/>
<dbReference type="EMBL" id="CAMKVN010008480">
    <property type="protein sequence ID" value="CAI2192565.1"/>
    <property type="molecule type" value="Genomic_DNA"/>
</dbReference>
<feature type="non-terminal residue" evidence="1">
    <location>
        <position position="65"/>
    </location>
</feature>
<comment type="caution">
    <text evidence="1">The sequence shown here is derived from an EMBL/GenBank/DDBJ whole genome shotgun (WGS) entry which is preliminary data.</text>
</comment>